<dbReference type="GO" id="GO:0004252">
    <property type="term" value="F:serine-type endopeptidase activity"/>
    <property type="evidence" value="ECO:0007669"/>
    <property type="project" value="InterPro"/>
</dbReference>
<dbReference type="SUPFAM" id="SSF50494">
    <property type="entry name" value="Trypsin-like serine proteases"/>
    <property type="match status" value="5"/>
</dbReference>
<feature type="non-terminal residue" evidence="3">
    <location>
        <position position="1"/>
    </location>
</feature>
<dbReference type="InterPro" id="IPR009003">
    <property type="entry name" value="Peptidase_S1_PA"/>
</dbReference>
<dbReference type="Proteomes" id="UP001059596">
    <property type="component" value="Unassembled WGS sequence"/>
</dbReference>
<organism evidence="3 4">
    <name type="scientific">Drosophila gunungcola</name>
    <name type="common">fruit fly</name>
    <dbReference type="NCBI Taxonomy" id="103775"/>
    <lineage>
        <taxon>Eukaryota</taxon>
        <taxon>Metazoa</taxon>
        <taxon>Ecdysozoa</taxon>
        <taxon>Arthropoda</taxon>
        <taxon>Hexapoda</taxon>
        <taxon>Insecta</taxon>
        <taxon>Pterygota</taxon>
        <taxon>Neoptera</taxon>
        <taxon>Endopterygota</taxon>
        <taxon>Diptera</taxon>
        <taxon>Brachycera</taxon>
        <taxon>Muscomorpha</taxon>
        <taxon>Ephydroidea</taxon>
        <taxon>Drosophilidae</taxon>
        <taxon>Drosophila</taxon>
        <taxon>Sophophora</taxon>
    </lineage>
</organism>
<protein>
    <recommendedName>
        <fullName evidence="2">Peptidase S1 domain-containing protein</fullName>
    </recommendedName>
</protein>
<dbReference type="InterPro" id="IPR033116">
    <property type="entry name" value="TRYPSIN_SER"/>
</dbReference>
<dbReference type="SMART" id="SM00020">
    <property type="entry name" value="Tryp_SPc"/>
    <property type="match status" value="1"/>
</dbReference>
<dbReference type="PANTHER" id="PTHR24260">
    <property type="match status" value="1"/>
</dbReference>
<comment type="caution">
    <text evidence="3">The sequence shown here is derived from an EMBL/GenBank/DDBJ whole genome shotgun (WGS) entry which is preliminary data.</text>
</comment>
<evidence type="ECO:0000259" key="2">
    <source>
        <dbReference type="PROSITE" id="PS50240"/>
    </source>
</evidence>
<dbReference type="Gene3D" id="2.40.10.10">
    <property type="entry name" value="Trypsin-like serine proteases"/>
    <property type="match status" value="6"/>
</dbReference>
<dbReference type="GO" id="GO:0006508">
    <property type="term" value="P:proteolysis"/>
    <property type="evidence" value="ECO:0007669"/>
    <property type="project" value="InterPro"/>
</dbReference>
<dbReference type="EMBL" id="JAMKOV010000021">
    <property type="protein sequence ID" value="KAI8036236.1"/>
    <property type="molecule type" value="Genomic_DNA"/>
</dbReference>
<dbReference type="PROSITE" id="PS00135">
    <property type="entry name" value="TRYPSIN_SER"/>
    <property type="match status" value="3"/>
</dbReference>
<feature type="transmembrane region" description="Helical" evidence="1">
    <location>
        <begin position="215"/>
        <end position="241"/>
    </location>
</feature>
<keyword evidence="1" id="KW-1133">Transmembrane helix</keyword>
<feature type="domain" description="Peptidase S1" evidence="2">
    <location>
        <begin position="13"/>
        <end position="447"/>
    </location>
</feature>
<evidence type="ECO:0000313" key="4">
    <source>
        <dbReference type="Proteomes" id="UP001059596"/>
    </source>
</evidence>
<dbReference type="Pfam" id="PF00089">
    <property type="entry name" value="Trypsin"/>
    <property type="match status" value="4"/>
</dbReference>
<evidence type="ECO:0000256" key="1">
    <source>
        <dbReference type="SAM" id="Phobius"/>
    </source>
</evidence>
<keyword evidence="1" id="KW-0812">Transmembrane</keyword>
<gene>
    <name evidence="3" type="ORF">M5D96_010829</name>
</gene>
<keyword evidence="1" id="KW-0472">Membrane</keyword>
<reference evidence="3" key="1">
    <citation type="journal article" date="2023" name="Genome Biol. Evol.">
        <title>Long-read-based Genome Assembly of Drosophila gunungcola Reveals Fewer Chemosensory Genes in Flower-breeding Species.</title>
        <authorList>
            <person name="Negi A."/>
            <person name="Liao B.Y."/>
            <person name="Yeh S.D."/>
        </authorList>
    </citation>
    <scope>NUCLEOTIDE SEQUENCE</scope>
    <source>
        <strain evidence="3">Sukarami</strain>
    </source>
</reference>
<dbReference type="InterPro" id="IPR001254">
    <property type="entry name" value="Trypsin_dom"/>
</dbReference>
<accession>A0A9P9YFY1</accession>
<feature type="transmembrane region" description="Helical" evidence="1">
    <location>
        <begin position="174"/>
        <end position="195"/>
    </location>
</feature>
<dbReference type="PANTHER" id="PTHR24260:SF147">
    <property type="entry name" value="EG:BACR7A4.3 PROTEIN-RELATED"/>
    <property type="match status" value="1"/>
</dbReference>
<keyword evidence="4" id="KW-1185">Reference proteome</keyword>
<dbReference type="PROSITE" id="PS50240">
    <property type="entry name" value="TRYPSIN_DOM"/>
    <property type="match status" value="1"/>
</dbReference>
<evidence type="ECO:0000313" key="3">
    <source>
        <dbReference type="EMBL" id="KAI8036236.1"/>
    </source>
</evidence>
<dbReference type="AlphaFoldDB" id="A0A9P9YFY1"/>
<sequence length="693" mass="77366">FVINDWQICAGNIFGDTCNGDSGGPLAADFTYKGKTSFFLFGIVSAGSKHCNSNGVYTNAMSYKGWIVRTVAIHDYRIFRILLVRMGESDRSCPAWKCRGLKEYDVIEAIPHPQFNISGRFENDIGLLKLQTEVTFNDANDQQICAGNDFGDTCIGDSGGPLASDFIYRGKTSFVLFGIVSYGGWFCNITAAVYTNAMSYKDWVADNVAPYDIRIAEIYCSIFSLKMVSVELLLTFLSLVLSRQGLAQLLHESCDSQAELVFTFSRPLTTSWMASIYNNTAFICGGTLVHKLLQTINLTRLDSDECYGHYYGNQICAGTRGGDICDGDSGGPLAAYFMYRGIERYVQFGIVSLGSKLCDSYSVHTDVLDFSRFVRLGEYDCARSHCNNVEQYGVAMAIQHRDYNPYTATNNIGLLKLRGEVVYTARIHPICIVLLNDISSWPIKSFRAFGWSQRQTLQAVVLSHRSPVECYQNGKMMHDIDKQICAGNFEANTCLENSGGPLANASELCNSASLHTDVTAYRNWIYNTVRKLETQGDRVLCEECSSNWTEDVFVRLWEVSLFQSTFTGVLITNHLVKPICIVLNPKTPRTLTALVDVVTEDFMGVRYVNLNPIDHSACSQKIEEPVEPSQFCVEKPSDFVYESPGSILGSFHNVSGTDKYLLFGIKSFDKRGVIVYTNIQRYADWLVDTVNCD</sequence>
<name>A0A9P9YFY1_9MUSC</name>
<proteinExistence type="predicted"/>
<dbReference type="InterPro" id="IPR043504">
    <property type="entry name" value="Peptidase_S1_PA_chymotrypsin"/>
</dbReference>
<dbReference type="InterPro" id="IPR051333">
    <property type="entry name" value="CLIP_Serine_Protease"/>
</dbReference>